<evidence type="ECO:0000256" key="1">
    <source>
        <dbReference type="SAM" id="MobiDB-lite"/>
    </source>
</evidence>
<name>A0A8X6XN62_9ARAC</name>
<dbReference type="EMBL" id="BMAV01011150">
    <property type="protein sequence ID" value="GFY56780.1"/>
    <property type="molecule type" value="Genomic_DNA"/>
</dbReference>
<gene>
    <name evidence="3" type="ORF">TNIN_474451</name>
</gene>
<keyword evidence="2" id="KW-0472">Membrane</keyword>
<feature type="compositionally biased region" description="Low complexity" evidence="1">
    <location>
        <begin position="23"/>
        <end position="35"/>
    </location>
</feature>
<evidence type="ECO:0000313" key="4">
    <source>
        <dbReference type="Proteomes" id="UP000886998"/>
    </source>
</evidence>
<keyword evidence="2" id="KW-1133">Transmembrane helix</keyword>
<feature type="transmembrane region" description="Helical" evidence="2">
    <location>
        <begin position="205"/>
        <end position="221"/>
    </location>
</feature>
<dbReference type="Proteomes" id="UP000886998">
    <property type="component" value="Unassembled WGS sequence"/>
</dbReference>
<evidence type="ECO:0000313" key="3">
    <source>
        <dbReference type="EMBL" id="GFY56780.1"/>
    </source>
</evidence>
<evidence type="ECO:0000256" key="2">
    <source>
        <dbReference type="SAM" id="Phobius"/>
    </source>
</evidence>
<organism evidence="3 4">
    <name type="scientific">Trichonephila inaurata madagascariensis</name>
    <dbReference type="NCBI Taxonomy" id="2747483"/>
    <lineage>
        <taxon>Eukaryota</taxon>
        <taxon>Metazoa</taxon>
        <taxon>Ecdysozoa</taxon>
        <taxon>Arthropoda</taxon>
        <taxon>Chelicerata</taxon>
        <taxon>Arachnida</taxon>
        <taxon>Araneae</taxon>
        <taxon>Araneomorphae</taxon>
        <taxon>Entelegynae</taxon>
        <taxon>Araneoidea</taxon>
        <taxon>Nephilidae</taxon>
        <taxon>Trichonephila</taxon>
        <taxon>Trichonephila inaurata</taxon>
    </lineage>
</organism>
<keyword evidence="4" id="KW-1185">Reference proteome</keyword>
<comment type="caution">
    <text evidence="3">The sequence shown here is derived from an EMBL/GenBank/DDBJ whole genome shotgun (WGS) entry which is preliminary data.</text>
</comment>
<feature type="region of interest" description="Disordered" evidence="1">
    <location>
        <begin position="1"/>
        <end position="35"/>
    </location>
</feature>
<protein>
    <submittedName>
        <fullName evidence="3">Uncharacterized protein</fullName>
    </submittedName>
</protein>
<dbReference type="AlphaFoldDB" id="A0A8X6XN62"/>
<sequence length="226" mass="25571">MISDSAMDMNSEKSGHSFKSRSFRSGTSTSMTSTTECQKLKKVMNKIRAAKKAIQHYEYQVKNPLPVDPNDGFKTLLKRKRQKRETLVRELQILPPCTDPDCPDHFSALAESTSSRKNSQSEKIKRNIRAKLKNVKEEEGLLSHEFLSSNIHCLGLLTEDQKSVESMVNEINALETIPNNPLHLIPFTYPVCSPSGGNEKKDKKLILLLSIAYMLLFFLLLETNSI</sequence>
<proteinExistence type="predicted"/>
<accession>A0A8X6XN62</accession>
<keyword evidence="2" id="KW-0812">Transmembrane</keyword>
<reference evidence="3" key="1">
    <citation type="submission" date="2020-08" db="EMBL/GenBank/DDBJ databases">
        <title>Multicomponent nature underlies the extraordinary mechanical properties of spider dragline silk.</title>
        <authorList>
            <person name="Kono N."/>
            <person name="Nakamura H."/>
            <person name="Mori M."/>
            <person name="Yoshida Y."/>
            <person name="Ohtoshi R."/>
            <person name="Malay A.D."/>
            <person name="Moran D.A.P."/>
            <person name="Tomita M."/>
            <person name="Numata K."/>
            <person name="Arakawa K."/>
        </authorList>
    </citation>
    <scope>NUCLEOTIDE SEQUENCE</scope>
</reference>